<dbReference type="RefSeq" id="WP_155445351.1">
    <property type="nucleotide sequence ID" value="NZ_JAOQNR010000005.1"/>
</dbReference>
<feature type="transmembrane region" description="Helical" evidence="1">
    <location>
        <begin position="301"/>
        <end position="317"/>
    </location>
</feature>
<accession>A0A6N8DNB7</accession>
<feature type="transmembrane region" description="Helical" evidence="1">
    <location>
        <begin position="196"/>
        <end position="216"/>
    </location>
</feature>
<evidence type="ECO:0000256" key="1">
    <source>
        <dbReference type="SAM" id="Phobius"/>
    </source>
</evidence>
<comment type="caution">
    <text evidence="2">The sequence shown here is derived from an EMBL/GenBank/DDBJ whole genome shotgun (WGS) entry which is preliminary data.</text>
</comment>
<organism evidence="2 3">
    <name type="scientific">Rhodoblastus acidophilus</name>
    <name type="common">Rhodopseudomonas acidophila</name>
    <dbReference type="NCBI Taxonomy" id="1074"/>
    <lineage>
        <taxon>Bacteria</taxon>
        <taxon>Pseudomonadati</taxon>
        <taxon>Pseudomonadota</taxon>
        <taxon>Alphaproteobacteria</taxon>
        <taxon>Hyphomicrobiales</taxon>
        <taxon>Rhodoblastaceae</taxon>
        <taxon>Rhodoblastus</taxon>
    </lineage>
</organism>
<evidence type="ECO:0000313" key="2">
    <source>
        <dbReference type="EMBL" id="MTV30661.1"/>
    </source>
</evidence>
<keyword evidence="1" id="KW-0472">Membrane</keyword>
<dbReference type="EMBL" id="WNKS01000004">
    <property type="protein sequence ID" value="MTV30661.1"/>
    <property type="molecule type" value="Genomic_DNA"/>
</dbReference>
<feature type="transmembrane region" description="Helical" evidence="1">
    <location>
        <begin position="329"/>
        <end position="347"/>
    </location>
</feature>
<feature type="transmembrane region" description="Helical" evidence="1">
    <location>
        <begin position="82"/>
        <end position="102"/>
    </location>
</feature>
<evidence type="ECO:0000313" key="3">
    <source>
        <dbReference type="Proteomes" id="UP000439113"/>
    </source>
</evidence>
<keyword evidence="1" id="KW-1133">Transmembrane helix</keyword>
<feature type="transmembrane region" description="Helical" evidence="1">
    <location>
        <begin position="114"/>
        <end position="146"/>
    </location>
</feature>
<dbReference type="AlphaFoldDB" id="A0A6N8DNB7"/>
<name>A0A6N8DNB7_RHOAC</name>
<feature type="transmembrane region" description="Helical" evidence="1">
    <location>
        <begin position="152"/>
        <end position="175"/>
    </location>
</feature>
<dbReference type="Proteomes" id="UP000439113">
    <property type="component" value="Unassembled WGS sequence"/>
</dbReference>
<dbReference type="OrthoDB" id="7975584at2"/>
<evidence type="ECO:0008006" key="4">
    <source>
        <dbReference type="Google" id="ProtNLM"/>
    </source>
</evidence>
<feature type="transmembrane region" description="Helical" evidence="1">
    <location>
        <begin position="268"/>
        <end position="289"/>
    </location>
</feature>
<gene>
    <name evidence="2" type="ORF">GJ654_06595</name>
</gene>
<feature type="transmembrane region" description="Helical" evidence="1">
    <location>
        <begin position="236"/>
        <end position="261"/>
    </location>
</feature>
<sequence>MTRERVFALLALAVLALTLATPIPALSDFLNHLARMHLLVAESAGDPSPYYASAWGFYPNLAMDLIVPPLARFLDVETAARLFVAACQGLILSGAVAIELAVKRRFEYAGFVALLFAFAFPFAWGFLNFSFGLGLALWGIACWIFWREHLALRFVVHCLFVAALFVAHLFALGLYGFTLGVYELWRFYARRAVGEFLGALAMLAAPALVAGAILIFSGGSVGQAGNSWDFGFKPLWLLVAANGYNTALSTVIVAFLGLVALRQRRTHGLVAEQAGAWLAAGFALLYVATPQMLFDTAYVDVRVLVAAALILPGFISLRFPDRVWERRASLAALVLICANLGWVGWLWTSYRADYAAMIQSFGQIDRGAKILVARLQEESPFSGQTLEPMVHAPTLAAFYNKALVSSVMALKGKQPLMSRPGFENLNIQDAGSVTVDDLARIAARTSGLFAGWPQKFDYLYVIGPPGENPLPALVAPLRVERRFALYRIKPI</sequence>
<keyword evidence="1" id="KW-0812">Transmembrane</keyword>
<protein>
    <recommendedName>
        <fullName evidence="4">Glycosyltransferase RgtA/B/C/D-like domain-containing protein</fullName>
    </recommendedName>
</protein>
<proteinExistence type="predicted"/>
<reference evidence="2 3" key="1">
    <citation type="submission" date="2019-11" db="EMBL/GenBank/DDBJ databases">
        <title>Whole-genome sequence of a Rhodoblastus acidophilus DSM 142.</title>
        <authorList>
            <person name="Kyndt J.A."/>
            <person name="Meyer T.E."/>
        </authorList>
    </citation>
    <scope>NUCLEOTIDE SEQUENCE [LARGE SCALE GENOMIC DNA]</scope>
    <source>
        <strain evidence="2 3">DSM 142</strain>
    </source>
</reference>